<feature type="compositionally biased region" description="Low complexity" evidence="2">
    <location>
        <begin position="452"/>
        <end position="463"/>
    </location>
</feature>
<feature type="compositionally biased region" description="Basic and acidic residues" evidence="2">
    <location>
        <begin position="467"/>
        <end position="482"/>
    </location>
</feature>
<evidence type="ECO:0000313" key="4">
    <source>
        <dbReference type="Proteomes" id="UP000054988"/>
    </source>
</evidence>
<comment type="caution">
    <text evidence="3">The sequence shown here is derived from an EMBL/GenBank/DDBJ whole genome shotgun (WGS) entry which is preliminary data.</text>
</comment>
<organism evidence="3 4">
    <name type="scientific">Moniliophthora roreri</name>
    <name type="common">Frosty pod rot fungus</name>
    <name type="synonym">Monilia roreri</name>
    <dbReference type="NCBI Taxonomy" id="221103"/>
    <lineage>
        <taxon>Eukaryota</taxon>
        <taxon>Fungi</taxon>
        <taxon>Dikarya</taxon>
        <taxon>Basidiomycota</taxon>
        <taxon>Agaricomycotina</taxon>
        <taxon>Agaricomycetes</taxon>
        <taxon>Agaricomycetidae</taxon>
        <taxon>Agaricales</taxon>
        <taxon>Marasmiineae</taxon>
        <taxon>Marasmiaceae</taxon>
        <taxon>Moniliophthora</taxon>
    </lineage>
</organism>
<sequence>MSTISDRLRITIIAHFYSLLAARLPRFFGFTGVDGPETQTSKSVVCFDSIDPSGPTGTFRTHSHNDNAEQDSDVWRWKSLALRLEEELEELRAKYEAEQIKAESISIPFSDDWPSAVYFVDLRKLFAANVQLHAIWLFSNLDAKSTSEMTQEPSSSTQPQLQGPSSSAGAANADNTTKKKPAKKNPKSKHPPSTASGATDALVNLIKPRARIHPETISILELEGLNDSQLPGVFSSFSQLMSALPPDTRTITRPQVSLLLSTTIRVLQSVSGVLRTTLFTDADASAKSEKASSRPASPHRLQKVAALLNYLLTMSLPLLRVQPKKKKLRQLSESSENTDVLIDTLATFIMNPMIHSFIPLSENFLDELFRVDDRKDPLSGSRPTSKPTSKKAKPAVPEPPIDLRIPVLNTLRDTFSAVGESYVTPGFRETLSLTVVREILALFDSTIRISPTTSASTSARNSNQTNRDPHVNESDDKEHSSDAKTSQRSAMYDCYCSVHRRGTPAEDPGEESVAVRRKLARKDALWYLCSILHILLKGQDGGIGRGVINKIVHSKNTVTGREDGVDGKEGIRLLREGILDALLGLVSRCQTCSGRGYAQELNSEAKESRNDESMIAPMNIDEGVLDEVQAEKSDKHTPPSALVLDEEEYDMVLAVIEQYYWVLAPIVDERE</sequence>
<evidence type="ECO:0000313" key="3">
    <source>
        <dbReference type="EMBL" id="KTB44660.1"/>
    </source>
</evidence>
<name>A0A0W0G7W6_MONRR</name>
<gene>
    <name evidence="3" type="ORF">WG66_2764</name>
</gene>
<protein>
    <submittedName>
        <fullName evidence="3">Uncharacterized protein</fullName>
    </submittedName>
</protein>
<proteinExistence type="predicted"/>
<evidence type="ECO:0000256" key="2">
    <source>
        <dbReference type="SAM" id="MobiDB-lite"/>
    </source>
</evidence>
<dbReference type="Proteomes" id="UP000054988">
    <property type="component" value="Unassembled WGS sequence"/>
</dbReference>
<feature type="compositionally biased region" description="Polar residues" evidence="2">
    <location>
        <begin position="148"/>
        <end position="169"/>
    </location>
</feature>
<dbReference type="AlphaFoldDB" id="A0A0W0G7W6"/>
<reference evidence="3 4" key="1">
    <citation type="submission" date="2015-12" db="EMBL/GenBank/DDBJ databases">
        <title>Draft genome sequence of Moniliophthora roreri, the causal agent of frosty pod rot of cacao.</title>
        <authorList>
            <person name="Aime M.C."/>
            <person name="Diaz-Valderrama J.R."/>
            <person name="Kijpornyongpan T."/>
            <person name="Phillips-Mora W."/>
        </authorList>
    </citation>
    <scope>NUCLEOTIDE SEQUENCE [LARGE SCALE GENOMIC DNA]</scope>
    <source>
        <strain evidence="3 4">MCA 2952</strain>
    </source>
</reference>
<feature type="region of interest" description="Disordered" evidence="2">
    <location>
        <begin position="148"/>
        <end position="199"/>
    </location>
</feature>
<keyword evidence="1" id="KW-0175">Coiled coil</keyword>
<feature type="region of interest" description="Disordered" evidence="2">
    <location>
        <begin position="375"/>
        <end position="401"/>
    </location>
</feature>
<feature type="compositionally biased region" description="Basic residues" evidence="2">
    <location>
        <begin position="178"/>
        <end position="190"/>
    </location>
</feature>
<feature type="coiled-coil region" evidence="1">
    <location>
        <begin position="74"/>
        <end position="101"/>
    </location>
</feature>
<evidence type="ECO:0000256" key="1">
    <source>
        <dbReference type="SAM" id="Coils"/>
    </source>
</evidence>
<dbReference type="EMBL" id="LATX01000885">
    <property type="protein sequence ID" value="KTB44660.1"/>
    <property type="molecule type" value="Genomic_DNA"/>
</dbReference>
<accession>A0A0W0G7W6</accession>
<feature type="region of interest" description="Disordered" evidence="2">
    <location>
        <begin position="452"/>
        <end position="486"/>
    </location>
</feature>